<protein>
    <submittedName>
        <fullName evidence="3">Sirohydrochlorin ferrochelatase</fullName>
    </submittedName>
</protein>
<dbReference type="GO" id="GO:0046872">
    <property type="term" value="F:metal ion binding"/>
    <property type="evidence" value="ECO:0007669"/>
    <property type="project" value="UniProtKB-KW"/>
</dbReference>
<evidence type="ECO:0000256" key="2">
    <source>
        <dbReference type="ARBA" id="ARBA00023239"/>
    </source>
</evidence>
<dbReference type="AlphaFoldDB" id="A0A1R3WKQ7"/>
<proteinExistence type="predicted"/>
<dbReference type="GO" id="GO:0016829">
    <property type="term" value="F:lyase activity"/>
    <property type="evidence" value="ECO:0007669"/>
    <property type="project" value="UniProtKB-KW"/>
</dbReference>
<sequence length="232" mass="24181">MVLVSHGQPSDPAPAEQELAALAAEVAALLPGHRVLSATLAAPGTLEAVLETCAGVPLVYPVFMTDGWFTQARLPERIGARAARLLAPLGREAGLPRLARDHLAGVLEAKGWEAAETTLLIAAHGSGRSRKSAEATHAFAEALGQLAGFRDIRAGFIEEPPYIGDLAFEVPPQSICLPFFAASGEHVTDDVPEALDLAGFQGPRLAPLGTLSGIAALIAERLGTELSERSTT</sequence>
<dbReference type="Gene3D" id="3.40.50.1400">
    <property type="match status" value="2"/>
</dbReference>
<keyword evidence="4" id="KW-1185">Reference proteome</keyword>
<accession>A0A1R3WKQ7</accession>
<dbReference type="InterPro" id="IPR002762">
    <property type="entry name" value="CbiX-like"/>
</dbReference>
<dbReference type="OrthoDB" id="7346027at2"/>
<keyword evidence="1" id="KW-0479">Metal-binding</keyword>
<dbReference type="PANTHER" id="PTHR33542">
    <property type="entry name" value="SIROHYDROCHLORIN FERROCHELATASE, CHLOROPLASTIC"/>
    <property type="match status" value="1"/>
</dbReference>
<dbReference type="CDD" id="cd03416">
    <property type="entry name" value="CbiX_SirB_N"/>
    <property type="match status" value="1"/>
</dbReference>
<organism evidence="3 4">
    <name type="scientific">Pontibaca methylaminivorans</name>
    <dbReference type="NCBI Taxonomy" id="515897"/>
    <lineage>
        <taxon>Bacteria</taxon>
        <taxon>Pseudomonadati</taxon>
        <taxon>Pseudomonadota</taxon>
        <taxon>Alphaproteobacteria</taxon>
        <taxon>Rhodobacterales</taxon>
        <taxon>Roseobacteraceae</taxon>
        <taxon>Pontibaca</taxon>
    </lineage>
</organism>
<dbReference type="EMBL" id="FTPS01000001">
    <property type="protein sequence ID" value="SIT78761.1"/>
    <property type="molecule type" value="Genomic_DNA"/>
</dbReference>
<dbReference type="InterPro" id="IPR050963">
    <property type="entry name" value="Sirohydro_Cobaltochel/CbiX"/>
</dbReference>
<evidence type="ECO:0000313" key="3">
    <source>
        <dbReference type="EMBL" id="SIT78761.1"/>
    </source>
</evidence>
<dbReference type="Proteomes" id="UP000192455">
    <property type="component" value="Unassembled WGS sequence"/>
</dbReference>
<evidence type="ECO:0000256" key="1">
    <source>
        <dbReference type="ARBA" id="ARBA00022723"/>
    </source>
</evidence>
<gene>
    <name evidence="3" type="ORF">SAMN05421849_1014</name>
</gene>
<dbReference type="STRING" id="515897.SAMN05421849_1014"/>
<dbReference type="SUPFAM" id="SSF53800">
    <property type="entry name" value="Chelatase"/>
    <property type="match status" value="2"/>
</dbReference>
<reference evidence="3 4" key="1">
    <citation type="submission" date="2017-01" db="EMBL/GenBank/DDBJ databases">
        <authorList>
            <person name="Mah S.A."/>
            <person name="Swanson W.J."/>
            <person name="Moy G.W."/>
            <person name="Vacquier V.D."/>
        </authorList>
    </citation>
    <scope>NUCLEOTIDE SEQUENCE [LARGE SCALE GENOMIC DNA]</scope>
    <source>
        <strain evidence="3 4">DSM 21219</strain>
    </source>
</reference>
<dbReference type="PANTHER" id="PTHR33542:SF3">
    <property type="entry name" value="SIROHYDROCHLORIN FERROCHELATASE, CHLOROPLASTIC"/>
    <property type="match status" value="1"/>
</dbReference>
<dbReference type="Pfam" id="PF01903">
    <property type="entry name" value="CbiX"/>
    <property type="match status" value="1"/>
</dbReference>
<keyword evidence="2" id="KW-0456">Lyase</keyword>
<evidence type="ECO:0000313" key="4">
    <source>
        <dbReference type="Proteomes" id="UP000192455"/>
    </source>
</evidence>
<name>A0A1R3WKQ7_9RHOB</name>